<evidence type="ECO:0000256" key="1">
    <source>
        <dbReference type="ARBA" id="ARBA00008857"/>
    </source>
</evidence>
<dbReference type="GO" id="GO:0015074">
    <property type="term" value="P:DNA integration"/>
    <property type="evidence" value="ECO:0007669"/>
    <property type="project" value="UniProtKB-KW"/>
</dbReference>
<keyword evidence="9" id="KW-1185">Reference proteome</keyword>
<protein>
    <recommendedName>
        <fullName evidence="7">Core-binding (CB) domain-containing protein</fullName>
    </recommendedName>
</protein>
<feature type="compositionally biased region" description="Low complexity" evidence="6">
    <location>
        <begin position="313"/>
        <end position="326"/>
    </location>
</feature>
<accession>S3ZTE4</accession>
<dbReference type="SUPFAM" id="SSF56349">
    <property type="entry name" value="DNA breaking-rejoining enzymes"/>
    <property type="match status" value="1"/>
</dbReference>
<dbReference type="PANTHER" id="PTHR30629:SF2">
    <property type="entry name" value="PROPHAGE INTEGRASE INTS-RELATED"/>
    <property type="match status" value="1"/>
</dbReference>
<keyword evidence="4" id="KW-0233">DNA recombination</keyword>
<evidence type="ECO:0000259" key="7">
    <source>
        <dbReference type="PROSITE" id="PS51900"/>
    </source>
</evidence>
<dbReference type="InterPro" id="IPR011010">
    <property type="entry name" value="DNA_brk_join_enz"/>
</dbReference>
<sequence length="437" mass="48771">MAGYIEDRWINKKKDPTSGKRERTARYGKGTRYRVAGIPGVRNMSFDTLEDAKAWLRRAGTDSERGEFVDPRDGSITLADYVTRFWKEGVRGAPGTIKRVDARFRLHILPHLGTVGLRDISATVLRGYIATLEGECAPRYTRQILTTLSNIFETAIDDKRLVRNPMRAKSVHWPKVPEDQREAWPLETAQRMRDAIKARYRIAVVVALGCGLRQGEVFGFSPEDVDFQRGIIRVRRQVQLLNGRLYFALPKGGKTRIVDMPGSVAAELAAHFLQYPAVEVELPWGGPEPEREKRMFPLALTTTYGNALRATTRSGSPPSLRPGSSRCGRRGSAGRHPARMAFTSSDTPSPRSSSKRVSPSSRWPDGSATPARRSRSTTTRTSRRRPVGRGVLRSTRCLVRSPRTSLRAGSWPEERVAQHALCHPFVLCRAAAACVDP</sequence>
<comment type="similarity">
    <text evidence="1">Belongs to the 'phage' integrase family.</text>
</comment>
<evidence type="ECO:0000256" key="3">
    <source>
        <dbReference type="ARBA" id="ARBA00023125"/>
    </source>
</evidence>
<keyword evidence="3 5" id="KW-0238">DNA-binding</keyword>
<dbReference type="PANTHER" id="PTHR30629">
    <property type="entry name" value="PROPHAGE INTEGRASE"/>
    <property type="match status" value="1"/>
</dbReference>
<dbReference type="InterPro" id="IPR010998">
    <property type="entry name" value="Integrase_recombinase_N"/>
</dbReference>
<name>S3ZTE4_9ACTN</name>
<feature type="domain" description="Core-binding (CB)" evidence="7">
    <location>
        <begin position="76"/>
        <end position="156"/>
    </location>
</feature>
<dbReference type="AlphaFoldDB" id="S3ZTE4"/>
<evidence type="ECO:0000256" key="4">
    <source>
        <dbReference type="ARBA" id="ARBA00023172"/>
    </source>
</evidence>
<dbReference type="Proteomes" id="UP000014629">
    <property type="component" value="Unassembled WGS sequence"/>
</dbReference>
<evidence type="ECO:0000313" key="9">
    <source>
        <dbReference type="Proteomes" id="UP000014629"/>
    </source>
</evidence>
<comment type="caution">
    <text evidence="8">The sequence shown here is derived from an EMBL/GenBank/DDBJ whole genome shotgun (WGS) entry which is preliminary data.</text>
</comment>
<dbReference type="EMBL" id="AOPZ01000017">
    <property type="protein sequence ID" value="EPH46463.1"/>
    <property type="molecule type" value="Genomic_DNA"/>
</dbReference>
<organism evidence="8 9">
    <name type="scientific">Streptomyces aurantiacus JA 4570</name>
    <dbReference type="NCBI Taxonomy" id="1286094"/>
    <lineage>
        <taxon>Bacteria</taxon>
        <taxon>Bacillati</taxon>
        <taxon>Actinomycetota</taxon>
        <taxon>Actinomycetes</taxon>
        <taxon>Kitasatosporales</taxon>
        <taxon>Streptomycetaceae</taxon>
        <taxon>Streptomyces</taxon>
        <taxon>Streptomyces aurantiacus group</taxon>
    </lineage>
</organism>
<dbReference type="InterPro" id="IPR013762">
    <property type="entry name" value="Integrase-like_cat_sf"/>
</dbReference>
<evidence type="ECO:0000256" key="2">
    <source>
        <dbReference type="ARBA" id="ARBA00022908"/>
    </source>
</evidence>
<dbReference type="Gene3D" id="1.10.443.10">
    <property type="entry name" value="Intergrase catalytic core"/>
    <property type="match status" value="1"/>
</dbReference>
<dbReference type="PROSITE" id="PS51900">
    <property type="entry name" value="CB"/>
    <property type="match status" value="1"/>
</dbReference>
<feature type="compositionally biased region" description="Low complexity" evidence="6">
    <location>
        <begin position="343"/>
        <end position="380"/>
    </location>
</feature>
<evidence type="ECO:0000256" key="6">
    <source>
        <dbReference type="SAM" id="MobiDB-lite"/>
    </source>
</evidence>
<feature type="compositionally biased region" description="Basic residues" evidence="6">
    <location>
        <begin position="327"/>
        <end position="338"/>
    </location>
</feature>
<dbReference type="GO" id="GO:0006310">
    <property type="term" value="P:DNA recombination"/>
    <property type="evidence" value="ECO:0007669"/>
    <property type="project" value="UniProtKB-KW"/>
</dbReference>
<gene>
    <name evidence="8" type="ORF">STRAU_0435</name>
</gene>
<dbReference type="Gene3D" id="1.10.150.130">
    <property type="match status" value="1"/>
</dbReference>
<keyword evidence="2" id="KW-0229">DNA integration</keyword>
<dbReference type="InterPro" id="IPR044068">
    <property type="entry name" value="CB"/>
</dbReference>
<dbReference type="GO" id="GO:0003677">
    <property type="term" value="F:DNA binding"/>
    <property type="evidence" value="ECO:0007669"/>
    <property type="project" value="UniProtKB-UniRule"/>
</dbReference>
<proteinExistence type="inferred from homology"/>
<evidence type="ECO:0000256" key="5">
    <source>
        <dbReference type="PROSITE-ProRule" id="PRU01248"/>
    </source>
</evidence>
<feature type="region of interest" description="Disordered" evidence="6">
    <location>
        <begin position="307"/>
        <end position="393"/>
    </location>
</feature>
<dbReference type="PATRIC" id="fig|1286094.4.peg.425"/>
<evidence type="ECO:0000313" key="8">
    <source>
        <dbReference type="EMBL" id="EPH46463.1"/>
    </source>
</evidence>
<dbReference type="InterPro" id="IPR050808">
    <property type="entry name" value="Phage_Integrase"/>
</dbReference>
<reference evidence="8 9" key="1">
    <citation type="submission" date="2013-02" db="EMBL/GenBank/DDBJ databases">
        <title>Draft Genome Sequence of Streptomyces aurantiacus, Which Produces Setomimycin.</title>
        <authorList>
            <person name="Gruening B.A."/>
            <person name="Praeg A."/>
            <person name="Erxleben A."/>
            <person name="Guenther S."/>
            <person name="Mueller M."/>
        </authorList>
    </citation>
    <scope>NUCLEOTIDE SEQUENCE [LARGE SCALE GENOMIC DNA]</scope>
    <source>
        <strain evidence="8 9">JA 4570</strain>
    </source>
</reference>